<keyword evidence="3 6" id="KW-0812">Transmembrane</keyword>
<dbReference type="RefSeq" id="WP_408327690.1">
    <property type="nucleotide sequence ID" value="NZ_JAQQFH010000005.1"/>
</dbReference>
<feature type="transmembrane region" description="Helical" evidence="6">
    <location>
        <begin position="20"/>
        <end position="41"/>
    </location>
</feature>
<evidence type="ECO:0000256" key="6">
    <source>
        <dbReference type="SAM" id="Phobius"/>
    </source>
</evidence>
<organism evidence="7 8">
    <name type="scientific">Paraburkholderia agricolaris</name>
    <dbReference type="NCBI Taxonomy" id="2152888"/>
    <lineage>
        <taxon>Bacteria</taxon>
        <taxon>Pseudomonadati</taxon>
        <taxon>Pseudomonadota</taxon>
        <taxon>Betaproteobacteria</taxon>
        <taxon>Burkholderiales</taxon>
        <taxon>Burkholderiaceae</taxon>
        <taxon>Paraburkholderia</taxon>
    </lineage>
</organism>
<dbReference type="EMBL" id="JAQQFN010000006">
    <property type="protein sequence ID" value="MFL9883315.1"/>
    <property type="molecule type" value="Genomic_DNA"/>
</dbReference>
<feature type="transmembrane region" description="Helical" evidence="6">
    <location>
        <begin position="414"/>
        <end position="435"/>
    </location>
</feature>
<dbReference type="InterPro" id="IPR051679">
    <property type="entry name" value="DASS-Related_Transporters"/>
</dbReference>
<feature type="transmembrane region" description="Helical" evidence="6">
    <location>
        <begin position="180"/>
        <end position="199"/>
    </location>
</feature>
<feature type="transmembrane region" description="Helical" evidence="6">
    <location>
        <begin position="139"/>
        <end position="160"/>
    </location>
</feature>
<keyword evidence="4 6" id="KW-1133">Transmembrane helix</keyword>
<evidence type="ECO:0000256" key="4">
    <source>
        <dbReference type="ARBA" id="ARBA00022989"/>
    </source>
</evidence>
<sequence length="471" mass="48476">MSTTEMTNTADAPGSKSHGRLHPVLIALAVMLAAALLTHLIPAGKFQREGTHVVPGTYQVIPKEGGLAALLSPSVPKANESPAHAAGAVSLFAAIPSGFVAQAPLIFMLMFAGGTFGVLRATGALDAAIDDLLHVSSGNAYVLVTGAILLIACGATFMGFSSEYVAIMPIVLSLTRRLKFPNLVAAAIVVLGADIGYIASVTNPNALAVAQPLAGVPIFSGIPSRLAIFVVMLGLGLGYVMFYLHRLPKADYIPGAKRMTVRQTRVLIALVLGGGALVAGTSVWAWRHTEQAAAFLALSLLISMAGGMRLSNAADALIDGMKSMVLPIIMIGLGGAVGVILESSQIQDSIVQDLANLIQGQPHAAVTAGLMISEMMFGILIHSVSAKAAVSIPILAPIAHLSGVSGQLTVTAMLLGSGLINIVSPTNGLLLAFLAAAKVNYVVWLKFVLPLFIVLCVVGFTALFLLTALGG</sequence>
<gene>
    <name evidence="7" type="ORF">PQR66_09785</name>
</gene>
<comment type="subcellular location">
    <subcellularLocation>
        <location evidence="1">Cell membrane</location>
        <topology evidence="1">Multi-pass membrane protein</topology>
    </subcellularLocation>
</comment>
<dbReference type="InterPro" id="IPR018385">
    <property type="entry name" value="C4_dicarb_anaerob_car-like"/>
</dbReference>
<feature type="transmembrane region" description="Helical" evidence="6">
    <location>
        <begin position="226"/>
        <end position="245"/>
    </location>
</feature>
<feature type="transmembrane region" description="Helical" evidence="6">
    <location>
        <begin position="323"/>
        <end position="341"/>
    </location>
</feature>
<reference evidence="7 8" key="1">
    <citation type="journal article" date="2024" name="Chem. Sci.">
        <title>Discovery of megapolipeptins by genome mining of a Burkholderiales bacteria collection.</title>
        <authorList>
            <person name="Paulo B.S."/>
            <person name="Recchia M.J.J."/>
            <person name="Lee S."/>
            <person name="Fergusson C.H."/>
            <person name="Romanowski S.B."/>
            <person name="Hernandez A."/>
            <person name="Krull N."/>
            <person name="Liu D.Y."/>
            <person name="Cavanagh H."/>
            <person name="Bos A."/>
            <person name="Gray C.A."/>
            <person name="Murphy B.T."/>
            <person name="Linington R.G."/>
            <person name="Eustaquio A.S."/>
        </authorList>
    </citation>
    <scope>NUCLEOTIDE SEQUENCE [LARGE SCALE GENOMIC DNA]</scope>
    <source>
        <strain evidence="7 8">RL16-012-BIC-B</strain>
    </source>
</reference>
<dbReference type="PANTHER" id="PTHR43652:SF2">
    <property type="entry name" value="BASIC AMINO ACID ANTIPORTER YFCC-RELATED"/>
    <property type="match status" value="1"/>
</dbReference>
<comment type="caution">
    <text evidence="7">The sequence shown here is derived from an EMBL/GenBank/DDBJ whole genome shotgun (WGS) entry which is preliminary data.</text>
</comment>
<keyword evidence="8" id="KW-1185">Reference proteome</keyword>
<evidence type="ECO:0000256" key="3">
    <source>
        <dbReference type="ARBA" id="ARBA00022692"/>
    </source>
</evidence>
<proteinExistence type="predicted"/>
<name>A0ABW8ZKK3_9BURK</name>
<evidence type="ECO:0000313" key="7">
    <source>
        <dbReference type="EMBL" id="MFL9883315.1"/>
    </source>
</evidence>
<dbReference type="Proteomes" id="UP001629249">
    <property type="component" value="Unassembled WGS sequence"/>
</dbReference>
<keyword evidence="5 6" id="KW-0472">Membrane</keyword>
<evidence type="ECO:0000256" key="1">
    <source>
        <dbReference type="ARBA" id="ARBA00004651"/>
    </source>
</evidence>
<feature type="transmembrane region" description="Helical" evidence="6">
    <location>
        <begin position="99"/>
        <end position="119"/>
    </location>
</feature>
<evidence type="ECO:0000313" key="8">
    <source>
        <dbReference type="Proteomes" id="UP001629249"/>
    </source>
</evidence>
<accession>A0ABW8ZKK3</accession>
<dbReference type="Pfam" id="PF03606">
    <property type="entry name" value="DcuC"/>
    <property type="match status" value="1"/>
</dbReference>
<protein>
    <submittedName>
        <fullName evidence="7">YfcC family protein</fullName>
    </submittedName>
</protein>
<dbReference type="PANTHER" id="PTHR43652">
    <property type="entry name" value="BASIC AMINO ACID ANTIPORTER YFCC-RELATED"/>
    <property type="match status" value="1"/>
</dbReference>
<evidence type="ECO:0000256" key="2">
    <source>
        <dbReference type="ARBA" id="ARBA00022475"/>
    </source>
</evidence>
<feature type="transmembrane region" description="Helical" evidence="6">
    <location>
        <begin position="447"/>
        <end position="469"/>
    </location>
</feature>
<feature type="transmembrane region" description="Helical" evidence="6">
    <location>
        <begin position="266"/>
        <end position="286"/>
    </location>
</feature>
<feature type="transmembrane region" description="Helical" evidence="6">
    <location>
        <begin position="361"/>
        <end position="381"/>
    </location>
</feature>
<feature type="transmembrane region" description="Helical" evidence="6">
    <location>
        <begin position="388"/>
        <end position="408"/>
    </location>
</feature>
<evidence type="ECO:0000256" key="5">
    <source>
        <dbReference type="ARBA" id="ARBA00023136"/>
    </source>
</evidence>
<feature type="transmembrane region" description="Helical" evidence="6">
    <location>
        <begin position="292"/>
        <end position="311"/>
    </location>
</feature>
<keyword evidence="2" id="KW-1003">Cell membrane</keyword>